<evidence type="ECO:0000256" key="5">
    <source>
        <dbReference type="ARBA" id="ARBA00022692"/>
    </source>
</evidence>
<evidence type="ECO:0000313" key="14">
    <source>
        <dbReference type="EMBL" id="SMB93978.1"/>
    </source>
</evidence>
<dbReference type="Pfam" id="PF01514">
    <property type="entry name" value="YscJ_FliF"/>
    <property type="match status" value="1"/>
</dbReference>
<proteinExistence type="inferred from homology"/>
<dbReference type="GO" id="GO:0009431">
    <property type="term" value="C:bacterial-type flagellum basal body, MS ring"/>
    <property type="evidence" value="ECO:0007669"/>
    <property type="project" value="InterPro"/>
</dbReference>
<evidence type="ECO:0000256" key="6">
    <source>
        <dbReference type="ARBA" id="ARBA00022989"/>
    </source>
</evidence>
<dbReference type="RefSeq" id="WP_084664451.1">
    <property type="nucleotide sequence ID" value="NZ_LT838272.1"/>
</dbReference>
<dbReference type="STRING" id="698762.SAMN00808754_0947"/>
<keyword evidence="7 11" id="KW-0472">Membrane</keyword>
<dbReference type="PANTHER" id="PTHR30046:SF0">
    <property type="entry name" value="FLAGELLAR M-RING PROTEIN"/>
    <property type="match status" value="1"/>
</dbReference>
<evidence type="ECO:0000256" key="9">
    <source>
        <dbReference type="PIRNR" id="PIRNR004862"/>
    </source>
</evidence>
<accession>A0A1W1VKY0</accession>
<dbReference type="InterPro" id="IPR000067">
    <property type="entry name" value="FlgMring_FliF"/>
</dbReference>
<feature type="transmembrane region" description="Helical" evidence="11">
    <location>
        <begin position="427"/>
        <end position="447"/>
    </location>
</feature>
<evidence type="ECO:0000256" key="8">
    <source>
        <dbReference type="ARBA" id="ARBA00023143"/>
    </source>
</evidence>
<evidence type="ECO:0000256" key="2">
    <source>
        <dbReference type="ARBA" id="ARBA00004651"/>
    </source>
</evidence>
<comment type="function">
    <text evidence="9">The M ring may be actively involved in energy transduction.</text>
</comment>
<comment type="subcellular location">
    <subcellularLocation>
        <location evidence="1 9">Bacterial flagellum basal body</location>
    </subcellularLocation>
    <subcellularLocation>
        <location evidence="2">Cell membrane</location>
        <topology evidence="2">Multi-pass membrane protein</topology>
    </subcellularLocation>
</comment>
<dbReference type="InterPro" id="IPR043427">
    <property type="entry name" value="YscJ/FliF"/>
</dbReference>
<name>A0A1W1VKY0_9FIRM</name>
<keyword evidence="8 9" id="KW-0975">Bacterial flagellum</keyword>
<evidence type="ECO:0000313" key="15">
    <source>
        <dbReference type="Proteomes" id="UP000192569"/>
    </source>
</evidence>
<gene>
    <name evidence="14" type="ORF">SAMN00808754_0947</name>
</gene>
<organism evidence="14 15">
    <name type="scientific">Thermanaeromonas toyohensis ToBE</name>
    <dbReference type="NCBI Taxonomy" id="698762"/>
    <lineage>
        <taxon>Bacteria</taxon>
        <taxon>Bacillati</taxon>
        <taxon>Bacillota</taxon>
        <taxon>Clostridia</taxon>
        <taxon>Neomoorellales</taxon>
        <taxon>Neomoorellaceae</taxon>
        <taxon>Thermanaeromonas</taxon>
    </lineage>
</organism>
<evidence type="ECO:0000259" key="13">
    <source>
        <dbReference type="Pfam" id="PF08345"/>
    </source>
</evidence>
<dbReference type="PANTHER" id="PTHR30046">
    <property type="entry name" value="FLAGELLAR M-RING PROTEIN"/>
    <property type="match status" value="1"/>
</dbReference>
<keyword evidence="14" id="KW-0969">Cilium</keyword>
<keyword evidence="6 11" id="KW-1133">Transmembrane helix</keyword>
<evidence type="ECO:0000256" key="10">
    <source>
        <dbReference type="SAM" id="MobiDB-lite"/>
    </source>
</evidence>
<dbReference type="NCBIfam" id="TIGR00206">
    <property type="entry name" value="fliF"/>
    <property type="match status" value="1"/>
</dbReference>
<reference evidence="14 15" key="1">
    <citation type="submission" date="2017-04" db="EMBL/GenBank/DDBJ databases">
        <authorList>
            <person name="Afonso C.L."/>
            <person name="Miller P.J."/>
            <person name="Scott M.A."/>
            <person name="Spackman E."/>
            <person name="Goraichik I."/>
            <person name="Dimitrov K.M."/>
            <person name="Suarez D.L."/>
            <person name="Swayne D.E."/>
        </authorList>
    </citation>
    <scope>NUCLEOTIDE SEQUENCE [LARGE SCALE GENOMIC DNA]</scope>
    <source>
        <strain evidence="14 15">ToBE</strain>
    </source>
</reference>
<dbReference type="GO" id="GO:0003774">
    <property type="term" value="F:cytoskeletal motor activity"/>
    <property type="evidence" value="ECO:0007669"/>
    <property type="project" value="InterPro"/>
</dbReference>
<dbReference type="PRINTS" id="PR01009">
    <property type="entry name" value="FLGMRINGFLIF"/>
</dbReference>
<dbReference type="GO" id="GO:0005886">
    <property type="term" value="C:plasma membrane"/>
    <property type="evidence" value="ECO:0007669"/>
    <property type="project" value="UniProtKB-SubCell"/>
</dbReference>
<dbReference type="Proteomes" id="UP000192569">
    <property type="component" value="Chromosome I"/>
</dbReference>
<feature type="transmembrane region" description="Helical" evidence="11">
    <location>
        <begin position="24"/>
        <end position="44"/>
    </location>
</feature>
<evidence type="ECO:0000259" key="12">
    <source>
        <dbReference type="Pfam" id="PF01514"/>
    </source>
</evidence>
<keyword evidence="4" id="KW-1003">Cell membrane</keyword>
<evidence type="ECO:0000256" key="7">
    <source>
        <dbReference type="ARBA" id="ARBA00023136"/>
    </source>
</evidence>
<protein>
    <recommendedName>
        <fullName evidence="9">Flagellar M-ring protein</fullName>
    </recommendedName>
</protein>
<keyword evidence="5 11" id="KW-0812">Transmembrane</keyword>
<feature type="domain" description="Flagellar M-ring N-terminal" evidence="12">
    <location>
        <begin position="45"/>
        <end position="218"/>
    </location>
</feature>
<dbReference type="PIRSF" id="PIRSF004862">
    <property type="entry name" value="FliF"/>
    <property type="match status" value="1"/>
</dbReference>
<evidence type="ECO:0000256" key="3">
    <source>
        <dbReference type="ARBA" id="ARBA00007971"/>
    </source>
</evidence>
<evidence type="ECO:0000256" key="4">
    <source>
        <dbReference type="ARBA" id="ARBA00022475"/>
    </source>
</evidence>
<feature type="region of interest" description="Disordered" evidence="10">
    <location>
        <begin position="285"/>
        <end position="313"/>
    </location>
</feature>
<evidence type="ECO:0000256" key="11">
    <source>
        <dbReference type="SAM" id="Phobius"/>
    </source>
</evidence>
<feature type="domain" description="Flagellar M-ring C-terminal" evidence="13">
    <location>
        <begin position="255"/>
        <end position="400"/>
    </location>
</feature>
<dbReference type="Gene3D" id="3.30.300.30">
    <property type="match status" value="1"/>
</dbReference>
<dbReference type="AlphaFoldDB" id="A0A1W1VKY0"/>
<dbReference type="InterPro" id="IPR045851">
    <property type="entry name" value="AMP-bd_C_sf"/>
</dbReference>
<keyword evidence="14" id="KW-0966">Cell projection</keyword>
<feature type="compositionally biased region" description="Polar residues" evidence="10">
    <location>
        <begin position="297"/>
        <end position="306"/>
    </location>
</feature>
<dbReference type="GO" id="GO:0071973">
    <property type="term" value="P:bacterial-type flagellum-dependent cell motility"/>
    <property type="evidence" value="ECO:0007669"/>
    <property type="project" value="InterPro"/>
</dbReference>
<evidence type="ECO:0000256" key="1">
    <source>
        <dbReference type="ARBA" id="ARBA00004117"/>
    </source>
</evidence>
<dbReference type="Pfam" id="PF08345">
    <property type="entry name" value="YscJ_FliF_C"/>
    <property type="match status" value="1"/>
</dbReference>
<dbReference type="OrthoDB" id="9807026at2"/>
<sequence length="525" mass="58545">MKGREWLKKVTGYWSSLSPARRSALAVVISAGLVAMGFFLYWLVKPSYVPLFTKLDQRDAAAVVEKLKEMKIPYRLANEGSTILVPKDKVYETRLTLAGAGVLKSQGLGFELFDQNKLGMTDFERRINYQRALQEELRRTILSLEEVEDARVHLVLPQPSVFVQERQPPSAAVVLKLKPLAKLEPTQVQGIMQLVAASVEGLKPENVHIIDTEGRVLSAGLAEGSQLPIGAQQQRQQELERAVERDLEQRITRLLTSILGPGQAVAMVNVELDFNQQEITRREWGKQGALRSEQVKNEQGTGTQASGPVGDMNREVPGYAAVTPGSSNYNKSETTRNYELDETQTRIVYAPGQIKRISASVAVNGPLDAQKEEQIRQIVASAVGYQPARGDQITVLSLAFDDTLRRKAEAEMAAAEEAARRRQKLQLYFALAGAGVSLILLLLFLLLRRRRAVPAVEAWPEAQVPGKSLPVEGVKPEEALAEVAVSEEERRKEQERRARQERLREIVRQHPEDVAQLIKAWLSEE</sequence>
<dbReference type="EMBL" id="LT838272">
    <property type="protein sequence ID" value="SMB93978.1"/>
    <property type="molecule type" value="Genomic_DNA"/>
</dbReference>
<dbReference type="InterPro" id="IPR006182">
    <property type="entry name" value="FliF_N_dom"/>
</dbReference>
<dbReference type="InterPro" id="IPR013556">
    <property type="entry name" value="Flag_M-ring_C"/>
</dbReference>
<comment type="similarity">
    <text evidence="3 9">Belongs to the FliF family.</text>
</comment>
<keyword evidence="15" id="KW-1185">Reference proteome</keyword>
<keyword evidence="14" id="KW-0282">Flagellum</keyword>